<dbReference type="HOGENOM" id="CLU_023194_25_2_1"/>
<gene>
    <name evidence="4" type="ORF">GALMADRAFT_66539</name>
</gene>
<dbReference type="PANTHER" id="PTHR43818">
    <property type="entry name" value="BCDNA.GH03377"/>
    <property type="match status" value="1"/>
</dbReference>
<evidence type="ECO:0000256" key="1">
    <source>
        <dbReference type="ARBA" id="ARBA00023002"/>
    </source>
</evidence>
<dbReference type="InterPro" id="IPR036291">
    <property type="entry name" value="NAD(P)-bd_dom_sf"/>
</dbReference>
<dbReference type="SUPFAM" id="SSF55347">
    <property type="entry name" value="Glyceraldehyde-3-phosphate dehydrogenase-like, C-terminal domain"/>
    <property type="match status" value="1"/>
</dbReference>
<dbReference type="GO" id="GO:0016491">
    <property type="term" value="F:oxidoreductase activity"/>
    <property type="evidence" value="ECO:0007669"/>
    <property type="project" value="UniProtKB-KW"/>
</dbReference>
<sequence length="367" mass="39580">MAPIKIGFIGLSSTGWAATVIGPALTQPSMKEHFDIVAITTSSDASSKVATEKYSQEAGHPIKAYYGNTGSAAMTSDPDVELVAISVKASDHKKAVMQAIDAGKDFFVEWPVGSGIHETQEIADAARKKGVRSMVGLQARYSQVFTKAREIIESGKIGAVRSSNMILMLPRELQIWAPIGKEKTAYYRKANGVTLLRTPGGHFLDLFTSVLGGFKTISATSATIYPTVTVVDDDGKPTGKTVPSEVPDHISINGILESGALVNVFIRSGYSSKPGRRQFLWEIEGEEGTIRMEAKGTVDYSDADLYLNGDKVEMEGPTGAVHSVAAIWRAFAQGDTTHYPSIDDAVKNHQLLLAVERSFEERVPVDL</sequence>
<dbReference type="STRING" id="685588.A0A067T3T6"/>
<evidence type="ECO:0000259" key="2">
    <source>
        <dbReference type="Pfam" id="PF01408"/>
    </source>
</evidence>
<dbReference type="PANTHER" id="PTHR43818:SF11">
    <property type="entry name" value="BCDNA.GH03377"/>
    <property type="match status" value="1"/>
</dbReference>
<feature type="domain" description="Gal80p-like C-terminal" evidence="3">
    <location>
        <begin position="146"/>
        <end position="293"/>
    </location>
</feature>
<dbReference type="Gene3D" id="3.30.360.10">
    <property type="entry name" value="Dihydrodipicolinate Reductase, domain 2"/>
    <property type="match status" value="1"/>
</dbReference>
<protein>
    <submittedName>
        <fullName evidence="4">Uncharacterized protein</fullName>
    </submittedName>
</protein>
<dbReference type="Gene3D" id="3.40.50.720">
    <property type="entry name" value="NAD(P)-binding Rossmann-like Domain"/>
    <property type="match status" value="1"/>
</dbReference>
<dbReference type="SUPFAM" id="SSF51735">
    <property type="entry name" value="NAD(P)-binding Rossmann-fold domains"/>
    <property type="match status" value="1"/>
</dbReference>
<dbReference type="Proteomes" id="UP000027222">
    <property type="component" value="Unassembled WGS sequence"/>
</dbReference>
<evidence type="ECO:0000313" key="5">
    <source>
        <dbReference type="Proteomes" id="UP000027222"/>
    </source>
</evidence>
<reference evidence="5" key="1">
    <citation type="journal article" date="2014" name="Proc. Natl. Acad. Sci. U.S.A.">
        <title>Extensive sampling of basidiomycete genomes demonstrates inadequacy of the white-rot/brown-rot paradigm for wood decay fungi.</title>
        <authorList>
            <person name="Riley R."/>
            <person name="Salamov A.A."/>
            <person name="Brown D.W."/>
            <person name="Nagy L.G."/>
            <person name="Floudas D."/>
            <person name="Held B.W."/>
            <person name="Levasseur A."/>
            <person name="Lombard V."/>
            <person name="Morin E."/>
            <person name="Otillar R."/>
            <person name="Lindquist E.A."/>
            <person name="Sun H."/>
            <person name="LaButti K.M."/>
            <person name="Schmutz J."/>
            <person name="Jabbour D."/>
            <person name="Luo H."/>
            <person name="Baker S.E."/>
            <person name="Pisabarro A.G."/>
            <person name="Walton J.D."/>
            <person name="Blanchette R.A."/>
            <person name="Henrissat B."/>
            <person name="Martin F."/>
            <person name="Cullen D."/>
            <person name="Hibbett D.S."/>
            <person name="Grigoriev I.V."/>
        </authorList>
    </citation>
    <scope>NUCLEOTIDE SEQUENCE [LARGE SCALE GENOMIC DNA]</scope>
    <source>
        <strain evidence="5">CBS 339.88</strain>
    </source>
</reference>
<dbReference type="AlphaFoldDB" id="A0A067T3T6"/>
<proteinExistence type="predicted"/>
<dbReference type="InterPro" id="IPR050463">
    <property type="entry name" value="Gfo/Idh/MocA_oxidrdct_glycsds"/>
</dbReference>
<dbReference type="InterPro" id="IPR055080">
    <property type="entry name" value="Gal80p-like_C"/>
</dbReference>
<dbReference type="EMBL" id="KL142377">
    <property type="protein sequence ID" value="KDR76957.1"/>
    <property type="molecule type" value="Genomic_DNA"/>
</dbReference>
<evidence type="ECO:0000259" key="3">
    <source>
        <dbReference type="Pfam" id="PF22685"/>
    </source>
</evidence>
<feature type="domain" description="Gfo/Idh/MocA-like oxidoreductase N-terminal" evidence="2">
    <location>
        <begin position="4"/>
        <end position="136"/>
    </location>
</feature>
<dbReference type="InterPro" id="IPR000683">
    <property type="entry name" value="Gfo/Idh/MocA-like_OxRdtase_N"/>
</dbReference>
<evidence type="ECO:0000313" key="4">
    <source>
        <dbReference type="EMBL" id="KDR76957.1"/>
    </source>
</evidence>
<dbReference type="Pfam" id="PF01408">
    <property type="entry name" value="GFO_IDH_MocA"/>
    <property type="match status" value="1"/>
</dbReference>
<dbReference type="GO" id="GO:0000166">
    <property type="term" value="F:nucleotide binding"/>
    <property type="evidence" value="ECO:0007669"/>
    <property type="project" value="InterPro"/>
</dbReference>
<organism evidence="4 5">
    <name type="scientific">Galerina marginata (strain CBS 339.88)</name>
    <dbReference type="NCBI Taxonomy" id="685588"/>
    <lineage>
        <taxon>Eukaryota</taxon>
        <taxon>Fungi</taxon>
        <taxon>Dikarya</taxon>
        <taxon>Basidiomycota</taxon>
        <taxon>Agaricomycotina</taxon>
        <taxon>Agaricomycetes</taxon>
        <taxon>Agaricomycetidae</taxon>
        <taxon>Agaricales</taxon>
        <taxon>Agaricineae</taxon>
        <taxon>Strophariaceae</taxon>
        <taxon>Galerina</taxon>
    </lineage>
</organism>
<accession>A0A067T3T6</accession>
<dbReference type="OrthoDB" id="64915at2759"/>
<name>A0A067T3T6_GALM3</name>
<keyword evidence="5" id="KW-1185">Reference proteome</keyword>
<keyword evidence="1" id="KW-0560">Oxidoreductase</keyword>
<dbReference type="Pfam" id="PF22685">
    <property type="entry name" value="Gal80p_C-like"/>
    <property type="match status" value="1"/>
</dbReference>